<evidence type="ECO:0000256" key="3">
    <source>
        <dbReference type="ARBA" id="ARBA00022448"/>
    </source>
</evidence>
<evidence type="ECO:0000313" key="9">
    <source>
        <dbReference type="Proteomes" id="UP000267821"/>
    </source>
</evidence>
<dbReference type="PANTHER" id="PTHR23051:SF0">
    <property type="entry name" value="SOLUTE CARRIER FAMILY 35 MEMBER F5"/>
    <property type="match status" value="1"/>
</dbReference>
<dbReference type="FunCoup" id="A0A3N4M4B1">
    <property type="interactions" value="439"/>
</dbReference>
<feature type="transmembrane region" description="Helical" evidence="7">
    <location>
        <begin position="71"/>
        <end position="90"/>
    </location>
</feature>
<dbReference type="EMBL" id="ML121527">
    <property type="protein sequence ID" value="RPB29880.1"/>
    <property type="molecule type" value="Genomic_DNA"/>
</dbReference>
<feature type="transmembrane region" description="Helical" evidence="7">
    <location>
        <begin position="244"/>
        <end position="267"/>
    </location>
</feature>
<keyword evidence="5 7" id="KW-1133">Transmembrane helix</keyword>
<evidence type="ECO:0000256" key="1">
    <source>
        <dbReference type="ARBA" id="ARBA00004141"/>
    </source>
</evidence>
<dbReference type="InterPro" id="IPR009262">
    <property type="entry name" value="SLC35_F1/F2/F6"/>
</dbReference>
<protein>
    <recommendedName>
        <fullName evidence="10">EamA domain-containing protein</fullName>
    </recommendedName>
</protein>
<keyword evidence="3" id="KW-0813">Transport</keyword>
<feature type="transmembrane region" description="Helical" evidence="7">
    <location>
        <begin position="200"/>
        <end position="218"/>
    </location>
</feature>
<evidence type="ECO:0000313" key="8">
    <source>
        <dbReference type="EMBL" id="RPB29880.1"/>
    </source>
</evidence>
<dbReference type="GO" id="GO:0000329">
    <property type="term" value="C:fungal-type vacuole membrane"/>
    <property type="evidence" value="ECO:0007669"/>
    <property type="project" value="TreeGrafter"/>
</dbReference>
<evidence type="ECO:0000256" key="4">
    <source>
        <dbReference type="ARBA" id="ARBA00022692"/>
    </source>
</evidence>
<dbReference type="Proteomes" id="UP000267821">
    <property type="component" value="Unassembled WGS sequence"/>
</dbReference>
<evidence type="ECO:0000256" key="6">
    <source>
        <dbReference type="ARBA" id="ARBA00023136"/>
    </source>
</evidence>
<feature type="transmembrane region" description="Helical" evidence="7">
    <location>
        <begin position="343"/>
        <end position="365"/>
    </location>
</feature>
<feature type="transmembrane region" description="Helical" evidence="7">
    <location>
        <begin position="171"/>
        <end position="193"/>
    </location>
</feature>
<dbReference type="PANTHER" id="PTHR23051">
    <property type="entry name" value="SOLUTE CARRIER FAMILY 35, MEMBER F5"/>
    <property type="match status" value="1"/>
</dbReference>
<dbReference type="OrthoDB" id="1436450at2759"/>
<accession>A0A3N4M4B1</accession>
<reference evidence="8 9" key="1">
    <citation type="journal article" date="2018" name="Nat. Ecol. Evol.">
        <title>Pezizomycetes genomes reveal the molecular basis of ectomycorrhizal truffle lifestyle.</title>
        <authorList>
            <person name="Murat C."/>
            <person name="Payen T."/>
            <person name="Noel B."/>
            <person name="Kuo A."/>
            <person name="Morin E."/>
            <person name="Chen J."/>
            <person name="Kohler A."/>
            <person name="Krizsan K."/>
            <person name="Balestrini R."/>
            <person name="Da Silva C."/>
            <person name="Montanini B."/>
            <person name="Hainaut M."/>
            <person name="Levati E."/>
            <person name="Barry K.W."/>
            <person name="Belfiori B."/>
            <person name="Cichocki N."/>
            <person name="Clum A."/>
            <person name="Dockter R.B."/>
            <person name="Fauchery L."/>
            <person name="Guy J."/>
            <person name="Iotti M."/>
            <person name="Le Tacon F."/>
            <person name="Lindquist E.A."/>
            <person name="Lipzen A."/>
            <person name="Malagnac F."/>
            <person name="Mello A."/>
            <person name="Molinier V."/>
            <person name="Miyauchi S."/>
            <person name="Poulain J."/>
            <person name="Riccioni C."/>
            <person name="Rubini A."/>
            <person name="Sitrit Y."/>
            <person name="Splivallo R."/>
            <person name="Traeger S."/>
            <person name="Wang M."/>
            <person name="Zifcakova L."/>
            <person name="Wipf D."/>
            <person name="Zambonelli A."/>
            <person name="Paolocci F."/>
            <person name="Nowrousian M."/>
            <person name="Ottonello S."/>
            <person name="Baldrian P."/>
            <person name="Spatafora J.W."/>
            <person name="Henrissat B."/>
            <person name="Nagy L.G."/>
            <person name="Aury J.M."/>
            <person name="Wincker P."/>
            <person name="Grigoriev I.V."/>
            <person name="Bonfante P."/>
            <person name="Martin F.M."/>
        </authorList>
    </citation>
    <scope>NUCLEOTIDE SEQUENCE [LARGE SCALE GENOMIC DNA]</scope>
    <source>
        <strain evidence="8 9">ATCC MYA-4762</strain>
    </source>
</reference>
<evidence type="ECO:0000256" key="5">
    <source>
        <dbReference type="ARBA" id="ARBA00022989"/>
    </source>
</evidence>
<evidence type="ECO:0000256" key="7">
    <source>
        <dbReference type="SAM" id="Phobius"/>
    </source>
</evidence>
<dbReference type="STRING" id="1051890.A0A3N4M4B1"/>
<comment type="similarity">
    <text evidence="2">Belongs to the SLC35F solute transporter family.</text>
</comment>
<feature type="transmembrane region" description="Helical" evidence="7">
    <location>
        <begin position="140"/>
        <end position="159"/>
    </location>
</feature>
<feature type="transmembrane region" description="Helical" evidence="7">
    <location>
        <begin position="371"/>
        <end position="387"/>
    </location>
</feature>
<dbReference type="InterPro" id="IPR037185">
    <property type="entry name" value="EmrE-like"/>
</dbReference>
<name>A0A3N4M4B1_9PEZI</name>
<proteinExistence type="inferred from homology"/>
<feature type="transmembrane region" description="Helical" evidence="7">
    <location>
        <begin position="315"/>
        <end position="336"/>
    </location>
</feature>
<gene>
    <name evidence="8" type="ORF">L211DRAFT_800483</name>
</gene>
<keyword evidence="9" id="KW-1185">Reference proteome</keyword>
<dbReference type="AlphaFoldDB" id="A0A3N4M4B1"/>
<dbReference type="Pfam" id="PF06027">
    <property type="entry name" value="SLC35F"/>
    <property type="match status" value="1"/>
</dbReference>
<organism evidence="8 9">
    <name type="scientific">Terfezia boudieri ATCC MYA-4762</name>
    <dbReference type="NCBI Taxonomy" id="1051890"/>
    <lineage>
        <taxon>Eukaryota</taxon>
        <taxon>Fungi</taxon>
        <taxon>Dikarya</taxon>
        <taxon>Ascomycota</taxon>
        <taxon>Pezizomycotina</taxon>
        <taxon>Pezizomycetes</taxon>
        <taxon>Pezizales</taxon>
        <taxon>Pezizaceae</taxon>
        <taxon>Terfezia</taxon>
    </lineage>
</organism>
<keyword evidence="6 7" id="KW-0472">Membrane</keyword>
<dbReference type="SUPFAM" id="SSF103481">
    <property type="entry name" value="Multidrug resistance efflux transporter EmrE"/>
    <property type="match status" value="1"/>
</dbReference>
<evidence type="ECO:0008006" key="10">
    <source>
        <dbReference type="Google" id="ProtNLM"/>
    </source>
</evidence>
<comment type="subcellular location">
    <subcellularLocation>
        <location evidence="1">Membrane</location>
        <topology evidence="1">Multi-pass membrane protein</topology>
    </subcellularLocation>
</comment>
<evidence type="ECO:0000256" key="2">
    <source>
        <dbReference type="ARBA" id="ARBA00007863"/>
    </source>
</evidence>
<dbReference type="GO" id="GO:0022857">
    <property type="term" value="F:transmembrane transporter activity"/>
    <property type="evidence" value="ECO:0007669"/>
    <property type="project" value="InterPro"/>
</dbReference>
<feature type="transmembrane region" description="Helical" evidence="7">
    <location>
        <begin position="39"/>
        <end position="59"/>
    </location>
</feature>
<sequence length="409" mass="45325">MEEAALHRADPHDSQIIQSGFSAVVEDTSSQFKFERHTLGIILILLVVVLWVSGNFLTWTLFSNETYSKPYLVSYINSAIFSVYLLPWIWRGGVKELLGKWKDGERPWGALDRDTRGEYARIASEGDEDDGRSAAKNGKLGLFATIRLSAEFAILWWLANYFSSVCYVYTSVASGSILSSTSSAWTLMLCAIFRVERFTWSKAAAALVSFTGIAVIISQNDSTKHRNDSALDIPLMPIRTSMEILLGDFLALIGALFYGVYTTLLKVRIGDESRINMQMLFGFSGVINGLALWPGIVIAHLTGWEPFELPPDSKVWWMLAANYGMNLIADVSWAYAMLLTTPLLVTIGLGLAIPVALLGQTLYLWEIPRPLYWLGAVLVFGAFFFVNRESEAKEAGGGVEVENNQGQVA</sequence>
<dbReference type="InParanoid" id="A0A3N4M4B1"/>
<feature type="transmembrane region" description="Helical" evidence="7">
    <location>
        <begin position="279"/>
        <end position="303"/>
    </location>
</feature>
<keyword evidence="4 7" id="KW-0812">Transmembrane</keyword>